<feature type="signal peptide" evidence="1">
    <location>
        <begin position="1"/>
        <end position="24"/>
    </location>
</feature>
<feature type="chain" id="PRO_5037850721" evidence="1">
    <location>
        <begin position="25"/>
        <end position="700"/>
    </location>
</feature>
<dbReference type="Pfam" id="PF04122">
    <property type="entry name" value="CW_binding_2"/>
    <property type="match status" value="3"/>
</dbReference>
<dbReference type="InterPro" id="IPR002508">
    <property type="entry name" value="MurNAc-LAA_cat"/>
</dbReference>
<evidence type="ECO:0000259" key="2">
    <source>
        <dbReference type="SMART" id="SM00646"/>
    </source>
</evidence>
<dbReference type="Gene3D" id="3.40.630.40">
    <property type="entry name" value="Zn-dependent exopeptidases"/>
    <property type="match status" value="1"/>
</dbReference>
<reference evidence="3" key="1">
    <citation type="submission" date="2021-03" db="EMBL/GenBank/DDBJ databases">
        <title>Bacillus suaedae sp. nov., isolated from Suaeda aralocaspica.</title>
        <authorList>
            <person name="Lei R.F.R."/>
        </authorList>
    </citation>
    <scope>NUCLEOTIDE SEQUENCE</scope>
    <source>
        <strain evidence="3">YZJH907-2</strain>
    </source>
</reference>
<evidence type="ECO:0000313" key="4">
    <source>
        <dbReference type="Proteomes" id="UP000678228"/>
    </source>
</evidence>
<keyword evidence="4" id="KW-1185">Reference proteome</keyword>
<dbReference type="AlphaFoldDB" id="A0A940WY98"/>
<dbReference type="GO" id="GO:0008745">
    <property type="term" value="F:N-acetylmuramoyl-L-alanine amidase activity"/>
    <property type="evidence" value="ECO:0007669"/>
    <property type="project" value="InterPro"/>
</dbReference>
<name>A0A940WY98_9BACI</name>
<evidence type="ECO:0000256" key="1">
    <source>
        <dbReference type="SAM" id="SignalP"/>
    </source>
</evidence>
<dbReference type="SUPFAM" id="SSF53187">
    <property type="entry name" value="Zn-dependent exopeptidases"/>
    <property type="match status" value="1"/>
</dbReference>
<dbReference type="Pfam" id="PF01520">
    <property type="entry name" value="Amidase_3"/>
    <property type="match status" value="1"/>
</dbReference>
<keyword evidence="1" id="KW-0732">Signal</keyword>
<evidence type="ECO:0000313" key="3">
    <source>
        <dbReference type="EMBL" id="MBP3950214.1"/>
    </source>
</evidence>
<dbReference type="GO" id="GO:0009253">
    <property type="term" value="P:peptidoglycan catabolic process"/>
    <property type="evidence" value="ECO:0007669"/>
    <property type="project" value="InterPro"/>
</dbReference>
<dbReference type="InterPro" id="IPR007253">
    <property type="entry name" value="Cell_wall-bd_2"/>
</dbReference>
<organism evidence="3 4">
    <name type="scientific">Halalkalibacter suaedae</name>
    <dbReference type="NCBI Taxonomy" id="2822140"/>
    <lineage>
        <taxon>Bacteria</taxon>
        <taxon>Bacillati</taxon>
        <taxon>Bacillota</taxon>
        <taxon>Bacilli</taxon>
        <taxon>Bacillales</taxon>
        <taxon>Bacillaceae</taxon>
        <taxon>Halalkalibacter</taxon>
    </lineage>
</organism>
<accession>A0A940WY98</accession>
<dbReference type="CDD" id="cd02696">
    <property type="entry name" value="MurNAc-LAA"/>
    <property type="match status" value="1"/>
</dbReference>
<proteinExistence type="predicted"/>
<comment type="caution">
    <text evidence="3">The sequence shown here is derived from an EMBL/GenBank/DDBJ whole genome shotgun (WGS) entry which is preliminary data.</text>
</comment>
<dbReference type="EMBL" id="JAGKSQ010000001">
    <property type="protein sequence ID" value="MBP3950214.1"/>
    <property type="molecule type" value="Genomic_DNA"/>
</dbReference>
<dbReference type="PANTHER" id="PTHR30032:SF8">
    <property type="entry name" value="GERMINATION-SPECIFIC N-ACETYLMURAMOYL-L-ALANINE AMIDASE"/>
    <property type="match status" value="1"/>
</dbReference>
<sequence>MRQLIRVLLLCSSILLLFPASSFAEKVLVIDPGHGGKFSGTCGATGNRTGFCEKEANLKVSLKVRDILKSSDITVHLTRSTDKEFASYLRKSNGSTTGGDFDKRMQIANNYAKGNNDNSLFISVHHNASPTSPYLKGTETYYYDGVNHYKPEWPHDPMQIKYLSENKRFAEIVQPRLVKRLGTVDRKVRNNQSFFVIRNAQMPAVLLELGFMTNREEESRIKTNDFQQKAAQAIADSVINYFKVFEVFDAKGKKLAIYKNQTEAVNYAKTFKTKVTVFDKNKQKTIFTNQPNFIVEHKENGILKEYYTENEAINYASGKTNTRVRNKVSNWTVWSNFLKKKYDVYEGTRKIGSYYDYNQAVDVAKSKSNVKIVNTSTNAVVWSNNQSIKVTRQLIDQRVSGKERYLTAVEVSKSLYPNGFETEKEQKIVILATGGNAADALAAGPLSKLYGKAPILLTEEDTFTSATLEEIIRLQADKVVIIGGTKAVPAMVEDELQQLEIETVRISGSDRYETSLRILEALGEVNGIFVASGTSFPDALSVAPIAAANNWGIVLTEKYKLPEESFDWMNAKPVMIVGGTAVVSNSVEQSISAYNAKNSLKRLSGKDRYQTLVAVVNSFKNNLNMDEILVTTGTNFPDALASAPLAIGTQSPLIIVNTSMTPSVQMLLMENGDKIGKITTIGGTNAVNDKMIESIKNSIR</sequence>
<protein>
    <submittedName>
        <fullName evidence="3">Cell wall-binding repeat-containing protein</fullName>
    </submittedName>
</protein>
<dbReference type="Proteomes" id="UP000678228">
    <property type="component" value="Unassembled WGS sequence"/>
</dbReference>
<feature type="domain" description="MurNAc-LAA" evidence="2">
    <location>
        <begin position="105"/>
        <end position="239"/>
    </location>
</feature>
<dbReference type="Gene3D" id="3.40.50.12090">
    <property type="match status" value="2"/>
</dbReference>
<dbReference type="SMART" id="SM00646">
    <property type="entry name" value="Ami_3"/>
    <property type="match status" value="1"/>
</dbReference>
<dbReference type="PANTHER" id="PTHR30032">
    <property type="entry name" value="N-ACETYLMURAMOYL-L-ALANINE AMIDASE-RELATED"/>
    <property type="match status" value="1"/>
</dbReference>
<dbReference type="InterPro" id="IPR051922">
    <property type="entry name" value="Bact_Sporulation_Assoc"/>
</dbReference>
<dbReference type="RefSeq" id="WP_210595821.1">
    <property type="nucleotide sequence ID" value="NZ_JAGKSQ010000001.1"/>
</dbReference>
<gene>
    <name evidence="3" type="ORF">J7W16_03645</name>
</gene>